<organism evidence="2 3">
    <name type="scientific">Mycobacterium haemophilum</name>
    <dbReference type="NCBI Taxonomy" id="29311"/>
    <lineage>
        <taxon>Bacteria</taxon>
        <taxon>Bacillati</taxon>
        <taxon>Actinomycetota</taxon>
        <taxon>Actinomycetes</taxon>
        <taxon>Mycobacteriales</taxon>
        <taxon>Mycobacteriaceae</taxon>
        <taxon>Mycobacterium</taxon>
    </lineage>
</organism>
<feature type="domain" description="Xylose isomerase-like TIM barrel" evidence="1">
    <location>
        <begin position="22"/>
        <end position="221"/>
    </location>
</feature>
<dbReference type="Pfam" id="PF01261">
    <property type="entry name" value="AP_endonuc_2"/>
    <property type="match status" value="1"/>
</dbReference>
<keyword evidence="2" id="KW-0413">Isomerase</keyword>
<dbReference type="InterPro" id="IPR050312">
    <property type="entry name" value="IolE/XylAMocC-like"/>
</dbReference>
<name>A0A0I9U8X8_9MYCO</name>
<dbReference type="PANTHER" id="PTHR12110:SF21">
    <property type="entry name" value="XYLOSE ISOMERASE-LIKE TIM BARREL DOMAIN-CONTAINING PROTEIN"/>
    <property type="match status" value="1"/>
</dbReference>
<dbReference type="AlphaFoldDB" id="A0A0I9U8X8"/>
<dbReference type="RefSeq" id="WP_047314332.1">
    <property type="nucleotide sequence ID" value="NZ_LDPQ01000005.1"/>
</dbReference>
<evidence type="ECO:0000259" key="1">
    <source>
        <dbReference type="Pfam" id="PF01261"/>
    </source>
</evidence>
<accession>A0A0I9U8X8</accession>
<sequence>MIELSYSTFGLTNIDFLDSITEVDKSGYPGIELAFHRDHFNPFNLTDEYVGEIKKRLSSVQTKAACVATASHFFSPSRPHEPSLMSPDLAGRKRRIDLIRRGIDLARKLDIPLVTFGSGFIRDEHVMNPSANPRELLVDSIHQCLASVHDGEDITLLIEPEPGMFIETIEQGLSLINEVNSPKFQLHVDMCHLYCSDKDYVGALAKVAPYTRFLHVSDAQRGYNLKILKPTDDMKLDLDFANYLVYFPEFADYLLVDADRPIYFCDQAPSKAQEKRLQDLLDSVNITKKLTLVNYGKLDASASPHDDEIFTYLISVPGLSYDVLERARPIILYLRTTRDTQGKLLMDKMVANTLTGIAHFHEVPGEGTMDFASGFKALTDNGFSGYASVELYHHVASWEKAMNDSFKHLSQFL</sequence>
<dbReference type="GO" id="GO:0016853">
    <property type="term" value="F:isomerase activity"/>
    <property type="evidence" value="ECO:0007669"/>
    <property type="project" value="UniProtKB-KW"/>
</dbReference>
<keyword evidence="3" id="KW-1185">Reference proteome</keyword>
<dbReference type="Proteomes" id="UP000036334">
    <property type="component" value="Unassembled WGS sequence"/>
</dbReference>
<dbReference type="STRING" id="1202450.B586_06425"/>
<proteinExistence type="predicted"/>
<dbReference type="Gene3D" id="3.20.20.150">
    <property type="entry name" value="Divalent-metal-dependent TIM barrel enzymes"/>
    <property type="match status" value="2"/>
</dbReference>
<dbReference type="EMBL" id="LDPR01000002">
    <property type="protein sequence ID" value="KLO38609.1"/>
    <property type="molecule type" value="Genomic_DNA"/>
</dbReference>
<dbReference type="PATRIC" id="fig|29311.18.peg.3654"/>
<comment type="caution">
    <text evidence="2">The sequence shown here is derived from an EMBL/GenBank/DDBJ whole genome shotgun (WGS) entry which is preliminary data.</text>
</comment>
<evidence type="ECO:0000313" key="3">
    <source>
        <dbReference type="Proteomes" id="UP000036334"/>
    </source>
</evidence>
<dbReference type="InterPro" id="IPR036237">
    <property type="entry name" value="Xyl_isomerase-like_sf"/>
</dbReference>
<reference evidence="2 3" key="1">
    <citation type="submission" date="2015-05" db="EMBL/GenBank/DDBJ databases">
        <title>Genome sequence of Mycobacterium haemophilum.</title>
        <authorList>
            <person name="Greninger A.L."/>
            <person name="Cunningham G."/>
            <person name="Miller S."/>
        </authorList>
    </citation>
    <scope>NUCLEOTIDE SEQUENCE [LARGE SCALE GENOMIC DNA]</scope>
    <source>
        <strain evidence="3">UC1</strain>
    </source>
</reference>
<gene>
    <name evidence="2" type="ORF">ABH38_04395</name>
</gene>
<dbReference type="SUPFAM" id="SSF51658">
    <property type="entry name" value="Xylose isomerase-like"/>
    <property type="match status" value="2"/>
</dbReference>
<dbReference type="PANTHER" id="PTHR12110">
    <property type="entry name" value="HYDROXYPYRUVATE ISOMERASE"/>
    <property type="match status" value="1"/>
</dbReference>
<dbReference type="OrthoDB" id="1900402at2"/>
<dbReference type="InterPro" id="IPR013022">
    <property type="entry name" value="Xyl_isomerase-like_TIM-brl"/>
</dbReference>
<evidence type="ECO:0000313" key="2">
    <source>
        <dbReference type="EMBL" id="KLO38609.1"/>
    </source>
</evidence>
<protein>
    <submittedName>
        <fullName evidence="2">Xylose isomerase</fullName>
    </submittedName>
</protein>